<dbReference type="InterPro" id="IPR013320">
    <property type="entry name" value="ConA-like_dom_sf"/>
</dbReference>
<evidence type="ECO:0000313" key="5">
    <source>
        <dbReference type="EMBL" id="GAA4706650.1"/>
    </source>
</evidence>
<feature type="region of interest" description="Disordered" evidence="3">
    <location>
        <begin position="26"/>
        <end position="47"/>
    </location>
</feature>
<evidence type="ECO:0000256" key="2">
    <source>
        <dbReference type="ARBA" id="ARBA00023157"/>
    </source>
</evidence>
<protein>
    <recommendedName>
        <fullName evidence="4">LamG-like jellyroll fold domain-containing protein</fullName>
    </recommendedName>
</protein>
<reference evidence="6" key="1">
    <citation type="journal article" date="2019" name="Int. J. Syst. Evol. Microbiol.">
        <title>The Global Catalogue of Microorganisms (GCM) 10K type strain sequencing project: providing services to taxonomists for standard genome sequencing and annotation.</title>
        <authorList>
            <consortium name="The Broad Institute Genomics Platform"/>
            <consortium name="The Broad Institute Genome Sequencing Center for Infectious Disease"/>
            <person name="Wu L."/>
            <person name="Ma J."/>
        </authorList>
    </citation>
    <scope>NUCLEOTIDE SEQUENCE [LARGE SCALE GENOMIC DNA]</scope>
    <source>
        <strain evidence="6">JCM 17975</strain>
    </source>
</reference>
<dbReference type="SUPFAM" id="SSF49899">
    <property type="entry name" value="Concanavalin A-like lectins/glucanases"/>
    <property type="match status" value="2"/>
</dbReference>
<dbReference type="Gene3D" id="2.60.120.200">
    <property type="match status" value="2"/>
</dbReference>
<evidence type="ECO:0000313" key="6">
    <source>
        <dbReference type="Proteomes" id="UP001500843"/>
    </source>
</evidence>
<dbReference type="EMBL" id="BAABHM010000012">
    <property type="protein sequence ID" value="GAA4706650.1"/>
    <property type="molecule type" value="Genomic_DNA"/>
</dbReference>
<dbReference type="Proteomes" id="UP001500843">
    <property type="component" value="Unassembled WGS sequence"/>
</dbReference>
<evidence type="ECO:0000256" key="1">
    <source>
        <dbReference type="ARBA" id="ARBA00022729"/>
    </source>
</evidence>
<organism evidence="5 6">
    <name type="scientific">Promicromonospora umidemergens</name>
    <dbReference type="NCBI Taxonomy" id="629679"/>
    <lineage>
        <taxon>Bacteria</taxon>
        <taxon>Bacillati</taxon>
        <taxon>Actinomycetota</taxon>
        <taxon>Actinomycetes</taxon>
        <taxon>Micrococcales</taxon>
        <taxon>Promicromonosporaceae</taxon>
        <taxon>Promicromonospora</taxon>
    </lineage>
</organism>
<dbReference type="Pfam" id="PF13385">
    <property type="entry name" value="Laminin_G_3"/>
    <property type="match status" value="2"/>
</dbReference>
<name>A0ABP8XEU2_9MICO</name>
<sequence length="584" mass="61704">MNDRGYGPWSDACFFTYDPNRPVAPKISSTTYPESNTEDPEDPWHRGVGHSGRFGFTTTSPDVVKFRYGINQNPQSDQERSVSSPWVWVNPQNTGVHRVTVQAFDAAGNPSDIRTYLFRVGAGAPPGGQWTFDEGGSGYAPAGNAHVTDEDSFSGAGLALDGSGDYVTSSVGRLSTQHTFSVEAWVKLDALPARSGSVVVSQASTHKQGFKLYYQAANERWQFGVYSADDPDARAVVAVSDAPVEVGEWTHLVGVHNNIGSTLRLYVNGVGGATKSANGLASDGPIMIGAAKYGSSSPQYSVDGVVDHVRTYERAVTAYEAAKLASAAAPEVTSRWTFSQVDDSGSPSRVLNEVPGAPDLHLKNAARVEGDFGVVGEHNLVLAAGGTQLGAASTPGGGLPLDWGKSFTVTGYGGLPAAPAPDGPPMTFLSLSGATEDLIQVQAVPYPDQETGLGVVRWELEARAKDATSAPVRTVVDAANPFAYSLFHIAVTWDAPSKRLRLYVNGDSIDDAGETGTGPADGVVLTDPPDRLHLGRRVDAGSPAGAWPGAIDDVWLFTGALQERQIDQLADTNERDTVVPGEEQ</sequence>
<evidence type="ECO:0000256" key="3">
    <source>
        <dbReference type="SAM" id="MobiDB-lite"/>
    </source>
</evidence>
<evidence type="ECO:0000259" key="4">
    <source>
        <dbReference type="SMART" id="SM00560"/>
    </source>
</evidence>
<proteinExistence type="predicted"/>
<feature type="domain" description="LamG-like jellyroll fold" evidence="4">
    <location>
        <begin position="178"/>
        <end position="319"/>
    </location>
</feature>
<dbReference type="InterPro" id="IPR006558">
    <property type="entry name" value="LamG-like"/>
</dbReference>
<keyword evidence="1" id="KW-0732">Signal</keyword>
<keyword evidence="6" id="KW-1185">Reference proteome</keyword>
<gene>
    <name evidence="5" type="ORF">GCM10023198_31100</name>
</gene>
<dbReference type="SMART" id="SM00560">
    <property type="entry name" value="LamGL"/>
    <property type="match status" value="1"/>
</dbReference>
<keyword evidence="2" id="KW-1015">Disulfide bond</keyword>
<comment type="caution">
    <text evidence="5">The sequence shown here is derived from an EMBL/GenBank/DDBJ whole genome shotgun (WGS) entry which is preliminary data.</text>
</comment>
<accession>A0ABP8XEU2</accession>